<reference evidence="2 3" key="1">
    <citation type="submission" date="2018-03" db="EMBL/GenBank/DDBJ databases">
        <title>Defining the species Micromonospora saelicesensis and Micromonospora noduli under the framework of genomics.</title>
        <authorList>
            <person name="Riesco R."/>
            <person name="Trujillo M.E."/>
        </authorList>
    </citation>
    <scope>NUCLEOTIDE SEQUENCE [LARGE SCALE GENOMIC DNA]</scope>
    <source>
        <strain evidence="2 3">PSN13</strain>
    </source>
</reference>
<evidence type="ECO:0000256" key="1">
    <source>
        <dbReference type="SAM" id="MobiDB-lite"/>
    </source>
</evidence>
<dbReference type="EMBL" id="PYAG01000039">
    <property type="protein sequence ID" value="RAO27749.1"/>
    <property type="molecule type" value="Genomic_DNA"/>
</dbReference>
<evidence type="ECO:0000313" key="2">
    <source>
        <dbReference type="EMBL" id="RAO27749.1"/>
    </source>
</evidence>
<dbReference type="RefSeq" id="WP_146766327.1">
    <property type="nucleotide sequence ID" value="NZ_PYAG01000039.1"/>
</dbReference>
<proteinExistence type="predicted"/>
<sequence length="474" mass="51034">MKIDSLVQSLSYQSLLALNSSDQLVDDVLRYATTHAKKREAYWHHKTLTPVDVGKGGMRTTPAEVLHELGVATTLLTASPLSQVARHWAAVRYCATLTKNGGRLALTPDANEVVYHHKVTQSEQLGIGLALVVAKRLLRTQYRGWTFHAVDAEVALKAGFVDGGGAVQTVSRTKMRPDYILLGHHATKSHRRMKIVILECKGTHGPPSFIHGQLARAAVQVEALSVGGSHPPSLMVASHLTQAGITAYVLDPPADDELWSGDDEELDGLLSTAPEDQYWRPRTVSPQEPEARQAPTGEVSAADETVTELDPAEELPPGAPQVFDIPEQERGWFTQILTRAVAATALLFAGNSAAASGYATPRQRGTEDPAFQPGLFNLDPAWATSSAATFPLPNGLSAEGTRHRAPLGHGRVLEVFRGVESRLYRELAEGRVGAYLRDAPIFFGGRAATPADGSVYSFGRDGTVLVVRVLNDGG</sequence>
<gene>
    <name evidence="2" type="ORF">PSN13_05637</name>
</gene>
<comment type="caution">
    <text evidence="2">The sequence shown here is derived from an EMBL/GenBank/DDBJ whole genome shotgun (WGS) entry which is preliminary data.</text>
</comment>
<feature type="region of interest" description="Disordered" evidence="1">
    <location>
        <begin position="278"/>
        <end position="323"/>
    </location>
</feature>
<organism evidence="2 3">
    <name type="scientific">Micromonospora saelicesensis</name>
    <dbReference type="NCBI Taxonomy" id="285676"/>
    <lineage>
        <taxon>Bacteria</taxon>
        <taxon>Bacillati</taxon>
        <taxon>Actinomycetota</taxon>
        <taxon>Actinomycetes</taxon>
        <taxon>Micromonosporales</taxon>
        <taxon>Micromonosporaceae</taxon>
        <taxon>Micromonospora</taxon>
    </lineage>
</organism>
<evidence type="ECO:0000313" key="3">
    <source>
        <dbReference type="Proteomes" id="UP000249419"/>
    </source>
</evidence>
<protein>
    <submittedName>
        <fullName evidence="2">Uncharacterized protein</fullName>
    </submittedName>
</protein>
<dbReference type="AlphaFoldDB" id="A0A328NDY0"/>
<dbReference type="Proteomes" id="UP000249419">
    <property type="component" value="Unassembled WGS sequence"/>
</dbReference>
<accession>A0A328NDY0</accession>
<name>A0A328NDY0_9ACTN</name>